<feature type="transmembrane region" description="Helical" evidence="6">
    <location>
        <begin position="288"/>
        <end position="310"/>
    </location>
</feature>
<evidence type="ECO:0000256" key="3">
    <source>
        <dbReference type="ARBA" id="ARBA00022692"/>
    </source>
</evidence>
<feature type="transmembrane region" description="Helical" evidence="6">
    <location>
        <begin position="56"/>
        <end position="79"/>
    </location>
</feature>
<comment type="subcellular location">
    <subcellularLocation>
        <location evidence="1">Cell membrane</location>
        <topology evidence="1">Multi-pass membrane protein</topology>
    </subcellularLocation>
</comment>
<dbReference type="EMBL" id="FNBT01000001">
    <property type="protein sequence ID" value="SDE98699.1"/>
    <property type="molecule type" value="Genomic_DNA"/>
</dbReference>
<dbReference type="GO" id="GO:0005886">
    <property type="term" value="C:plasma membrane"/>
    <property type="evidence" value="ECO:0007669"/>
    <property type="project" value="UniProtKB-SubCell"/>
</dbReference>
<evidence type="ECO:0000256" key="1">
    <source>
        <dbReference type="ARBA" id="ARBA00004651"/>
    </source>
</evidence>
<protein>
    <submittedName>
        <fullName evidence="7">Membrane protein involved in the export of O-antigen and teichoic acid</fullName>
    </submittedName>
</protein>
<dbReference type="Proteomes" id="UP000199406">
    <property type="component" value="Unassembled WGS sequence"/>
</dbReference>
<reference evidence="8" key="1">
    <citation type="submission" date="2016-10" db="EMBL/GenBank/DDBJ databases">
        <authorList>
            <person name="Varghese N."/>
            <person name="Submissions S."/>
        </authorList>
    </citation>
    <scope>NUCLEOTIDE SEQUENCE [LARGE SCALE GENOMIC DNA]</scope>
    <source>
        <strain evidence="8">DSM 44268</strain>
    </source>
</reference>
<dbReference type="STRING" id="1550231.SAMN05660662_0550"/>
<feature type="transmembrane region" description="Helical" evidence="6">
    <location>
        <begin position="255"/>
        <end position="276"/>
    </location>
</feature>
<feature type="transmembrane region" description="Helical" evidence="6">
    <location>
        <begin position="330"/>
        <end position="349"/>
    </location>
</feature>
<dbReference type="OrthoDB" id="5140599at2"/>
<feature type="transmembrane region" description="Helical" evidence="6">
    <location>
        <begin position="361"/>
        <end position="379"/>
    </location>
</feature>
<feature type="transmembrane region" description="Helical" evidence="6">
    <location>
        <begin position="160"/>
        <end position="179"/>
    </location>
</feature>
<dbReference type="RefSeq" id="WP_143030307.1">
    <property type="nucleotide sequence ID" value="NZ_FNBT01000001.1"/>
</dbReference>
<evidence type="ECO:0000256" key="5">
    <source>
        <dbReference type="ARBA" id="ARBA00023136"/>
    </source>
</evidence>
<organism evidence="7 8">
    <name type="scientific">Blastococcus aurantiacus</name>
    <dbReference type="NCBI Taxonomy" id="1550231"/>
    <lineage>
        <taxon>Bacteria</taxon>
        <taxon>Bacillati</taxon>
        <taxon>Actinomycetota</taxon>
        <taxon>Actinomycetes</taxon>
        <taxon>Geodermatophilales</taxon>
        <taxon>Geodermatophilaceae</taxon>
        <taxon>Blastococcus</taxon>
    </lineage>
</organism>
<evidence type="ECO:0000256" key="4">
    <source>
        <dbReference type="ARBA" id="ARBA00022989"/>
    </source>
</evidence>
<dbReference type="InterPro" id="IPR050833">
    <property type="entry name" value="Poly_Biosynth_Transport"/>
</dbReference>
<keyword evidence="8" id="KW-1185">Reference proteome</keyword>
<evidence type="ECO:0000256" key="2">
    <source>
        <dbReference type="ARBA" id="ARBA00022475"/>
    </source>
</evidence>
<evidence type="ECO:0000313" key="8">
    <source>
        <dbReference type="Proteomes" id="UP000199406"/>
    </source>
</evidence>
<feature type="transmembrane region" description="Helical" evidence="6">
    <location>
        <begin position="129"/>
        <end position="148"/>
    </location>
</feature>
<keyword evidence="4 6" id="KW-1133">Transmembrane helix</keyword>
<name>A0A1G7HF69_9ACTN</name>
<evidence type="ECO:0000256" key="6">
    <source>
        <dbReference type="SAM" id="Phobius"/>
    </source>
</evidence>
<evidence type="ECO:0000313" key="7">
    <source>
        <dbReference type="EMBL" id="SDE98699.1"/>
    </source>
</evidence>
<feature type="transmembrane region" description="Helical" evidence="6">
    <location>
        <begin position="385"/>
        <end position="405"/>
    </location>
</feature>
<sequence>MTATEAPPAPGFLRRRRAAAVPAALVSLALLGVNGLAYVMTVVAARLLAPEAFGELAALLGVMFIGVVPAIGLQTAAALTLGANPRDRAAVVARLHTATWVGAGAVGLLGLLAVVPLVSLLHLSGPSTVLWLIAVLVPHTLVGGYDGLLQGTRRYRRLALVNTTFGVLKSGGGIAGLVIGGTPEAALIGMAAGCAGSAVVGWWFSGRPGFARGLRVHVVAATKASGALLGLVLMVNLDLLLARHHLPADLAGEYAVASIFAKVAFWLPQGVSVVLLPRLANAGGRRRLLPVAAALVALVGAVITAATAVLGARALPLVGGAEYGDALGGAVWVFAILGTLFALAQLLLYSGIAASDRVAAVAVWCAVAVEGIGVEVMAYRDGLTVLTVAGIAVGASVLLVGTGLIRLWRAHGSPPVPARGPITA</sequence>
<keyword evidence="2" id="KW-1003">Cell membrane</keyword>
<feature type="transmembrane region" description="Helical" evidence="6">
    <location>
        <begin position="21"/>
        <end position="44"/>
    </location>
</feature>
<dbReference type="PANTHER" id="PTHR30250">
    <property type="entry name" value="PST FAMILY PREDICTED COLANIC ACID TRANSPORTER"/>
    <property type="match status" value="1"/>
</dbReference>
<proteinExistence type="predicted"/>
<feature type="transmembrane region" description="Helical" evidence="6">
    <location>
        <begin position="100"/>
        <end position="123"/>
    </location>
</feature>
<dbReference type="AlphaFoldDB" id="A0A1G7HF69"/>
<keyword evidence="3 6" id="KW-0812">Transmembrane</keyword>
<keyword evidence="5 6" id="KW-0472">Membrane</keyword>
<feature type="transmembrane region" description="Helical" evidence="6">
    <location>
        <begin position="216"/>
        <end position="235"/>
    </location>
</feature>
<accession>A0A1G7HF69</accession>
<dbReference type="PANTHER" id="PTHR30250:SF11">
    <property type="entry name" value="O-ANTIGEN TRANSPORTER-RELATED"/>
    <property type="match status" value="1"/>
</dbReference>
<gene>
    <name evidence="7" type="ORF">SAMN05660662_0550</name>
</gene>
<feature type="transmembrane region" description="Helical" evidence="6">
    <location>
        <begin position="185"/>
        <end position="204"/>
    </location>
</feature>